<dbReference type="NCBIfam" id="NF045942">
    <property type="entry name" value="PolPhglucPhase"/>
    <property type="match status" value="1"/>
</dbReference>
<dbReference type="EMBL" id="UINC01020692">
    <property type="protein sequence ID" value="SVA86650.1"/>
    <property type="molecule type" value="Genomic_DNA"/>
</dbReference>
<accession>A0A381ZBR2</accession>
<dbReference type="CDD" id="cd24058">
    <property type="entry name" value="ASKHA_NBD_ROK_PPGK"/>
    <property type="match status" value="1"/>
</dbReference>
<protein>
    <recommendedName>
        <fullName evidence="2">ROK family protein</fullName>
    </recommendedName>
</protein>
<dbReference type="Gene3D" id="3.30.420.40">
    <property type="match status" value="2"/>
</dbReference>
<dbReference type="PANTHER" id="PTHR18964:SF146">
    <property type="entry name" value="POLYPHOSPHATE GLUCOKINASE"/>
    <property type="match status" value="1"/>
</dbReference>
<proteinExistence type="predicted"/>
<dbReference type="AlphaFoldDB" id="A0A381ZBR2"/>
<feature type="non-terminal residue" evidence="1">
    <location>
        <position position="220"/>
    </location>
</feature>
<evidence type="ECO:0000313" key="1">
    <source>
        <dbReference type="EMBL" id="SVA86650.1"/>
    </source>
</evidence>
<dbReference type="InterPro" id="IPR043129">
    <property type="entry name" value="ATPase_NBD"/>
</dbReference>
<reference evidence="1" key="1">
    <citation type="submission" date="2018-05" db="EMBL/GenBank/DDBJ databases">
        <authorList>
            <person name="Lanie J.A."/>
            <person name="Ng W.-L."/>
            <person name="Kazmierczak K.M."/>
            <person name="Andrzejewski T.M."/>
            <person name="Davidsen T.M."/>
            <person name="Wayne K.J."/>
            <person name="Tettelin H."/>
            <person name="Glass J.I."/>
            <person name="Rusch D."/>
            <person name="Podicherti R."/>
            <person name="Tsui H.-C.T."/>
            <person name="Winkler M.E."/>
        </authorList>
    </citation>
    <scope>NUCLEOTIDE SEQUENCE</scope>
</reference>
<evidence type="ECO:0008006" key="2">
    <source>
        <dbReference type="Google" id="ProtNLM"/>
    </source>
</evidence>
<name>A0A381ZBR2_9ZZZZ</name>
<dbReference type="SUPFAM" id="SSF53067">
    <property type="entry name" value="Actin-like ATPase domain"/>
    <property type="match status" value="1"/>
</dbReference>
<organism evidence="1">
    <name type="scientific">marine metagenome</name>
    <dbReference type="NCBI Taxonomy" id="408172"/>
    <lineage>
        <taxon>unclassified sequences</taxon>
        <taxon>metagenomes</taxon>
        <taxon>ecological metagenomes</taxon>
    </lineage>
</organism>
<sequence length="220" mass="23556">MEVLGIDIGGTGVKAAPVDIQKGVLTGERHRILTPQPATPDALIDTVAQIVTHFNWSGPIGCGFPAVIKDGAVHTASNVAPEWIGTNAGNLLEQATGQKATFLNDADAAGLAEMRFGAGKGHNGLVLIVTLGTGIGTSLFINQKLVPNTELGHIELHGKDAEKRAAERVRIEKKLSWKIWALRVNEYLKAMEALLWPDLIIIGGGASKKHDRFFPYLTVK</sequence>
<dbReference type="InterPro" id="IPR000600">
    <property type="entry name" value="ROK"/>
</dbReference>
<dbReference type="Pfam" id="PF00480">
    <property type="entry name" value="ROK"/>
    <property type="match status" value="1"/>
</dbReference>
<gene>
    <name evidence="1" type="ORF">METZ01_LOCUS139504</name>
</gene>
<dbReference type="PANTHER" id="PTHR18964">
    <property type="entry name" value="ROK (REPRESSOR, ORF, KINASE) FAMILY"/>
    <property type="match status" value="1"/>
</dbReference>